<evidence type="ECO:0000313" key="1">
    <source>
        <dbReference type="EMBL" id="GAT02546.1"/>
    </source>
</evidence>
<reference evidence="2" key="2">
    <citation type="submission" date="2016-02" db="EMBL/GenBank/DDBJ databases">
        <title>Draft genome sequence of five rapidly growing Mycobacterium species.</title>
        <authorList>
            <person name="Katahira K."/>
            <person name="Gotou Y."/>
            <person name="Iida K."/>
            <person name="Ogura Y."/>
            <person name="Hayashi T."/>
        </authorList>
    </citation>
    <scope>NUCLEOTIDE SEQUENCE [LARGE SCALE GENOMIC DNA]</scope>
    <source>
        <strain evidence="2">JCM6368</strain>
    </source>
</reference>
<organism evidence="1 2">
    <name type="scientific">Mycolicibacterium fortuitum subsp. acetamidolyticum</name>
    <dbReference type="NCBI Taxonomy" id="144550"/>
    <lineage>
        <taxon>Bacteria</taxon>
        <taxon>Bacillati</taxon>
        <taxon>Actinomycetota</taxon>
        <taxon>Actinomycetes</taxon>
        <taxon>Mycobacteriales</taxon>
        <taxon>Mycobacteriaceae</taxon>
        <taxon>Mycolicibacterium</taxon>
    </lineage>
</organism>
<reference evidence="1 2" key="1">
    <citation type="journal article" date="2016" name="Genome Announc.">
        <title>Draft Genome Sequences of Five Rapidly Growing Mycobacterium Species, M. thermoresistibile, M. fortuitum subsp. acetamidolyticum, M. canariasense, M. brisbanense, and M. novocastrense.</title>
        <authorList>
            <person name="Katahira K."/>
            <person name="Ogura Y."/>
            <person name="Gotoh Y."/>
            <person name="Hayashi T."/>
        </authorList>
    </citation>
    <scope>NUCLEOTIDE SEQUENCE [LARGE SCALE GENOMIC DNA]</scope>
    <source>
        <strain evidence="1 2">JCM6368</strain>
    </source>
</reference>
<comment type="caution">
    <text evidence="1">The sequence shown here is derived from an EMBL/GenBank/DDBJ whole genome shotgun (WGS) entry which is preliminary data.</text>
</comment>
<protein>
    <submittedName>
        <fullName evidence="1">Uncharacterized protein</fullName>
    </submittedName>
</protein>
<dbReference type="AlphaFoldDB" id="A0A124E4B2"/>
<accession>A0A124E4B2</accession>
<gene>
    <name evidence="1" type="ORF">RMCFA_2658</name>
</gene>
<proteinExistence type="predicted"/>
<dbReference type="EMBL" id="BCSZ01000025">
    <property type="protein sequence ID" value="GAT02546.1"/>
    <property type="molecule type" value="Genomic_DNA"/>
</dbReference>
<evidence type="ECO:0000313" key="2">
    <source>
        <dbReference type="Proteomes" id="UP000069705"/>
    </source>
</evidence>
<dbReference type="Proteomes" id="UP000069705">
    <property type="component" value="Unassembled WGS sequence"/>
</dbReference>
<sequence>MAMKAASDNNGPAPVAELQADYFAQRDLAHAAVTFANSCPPGGPELDGLAAPAFILALFQAATADGVEQELAEFDSAMMAWWPALTDWSAEDGEPPPRPYNATFEQIINAADNWIECLTERDTDAMAESLAAQGAEVTRTFTPTASVLQAHFPPVHREKVCTPEPIGTVHRDSLGTHLRQTLLRQPLRVMSHSRDNEVNLVSTHWTARSAWRAAHKARLSIDPNSWIELWEATLRGHILLDVLPWLNPDNVTDDGSELVFGVLHQGEKTASGTSTNTVGVIGTLRPHSRGWTIRVRDKGTDNFRAPRLREFAYPTWAEANAGIQTVFDRKPQPPVEE</sequence>
<name>A0A124E4B2_MYCFO</name>